<proteinExistence type="predicted"/>
<evidence type="ECO:0000313" key="2">
    <source>
        <dbReference type="Proteomes" id="UP000317835"/>
    </source>
</evidence>
<sequence length="80" mass="8893">MFKLGRIVVTTGAQFFVSMEEVAKALERHRQGDWGDVSDEQKALNAQEGEAIRSSYLIDGERIHIITDPGQTTVCIAEDL</sequence>
<dbReference type="RefSeq" id="WP_145270256.1">
    <property type="nucleotide sequence ID" value="NZ_CP036426.1"/>
</dbReference>
<reference evidence="1 2" key="1">
    <citation type="submission" date="2019-02" db="EMBL/GenBank/DDBJ databases">
        <title>Deep-cultivation of Planctomycetes and their phenomic and genomic characterization uncovers novel biology.</title>
        <authorList>
            <person name="Wiegand S."/>
            <person name="Jogler M."/>
            <person name="Boedeker C."/>
            <person name="Pinto D."/>
            <person name="Vollmers J."/>
            <person name="Rivas-Marin E."/>
            <person name="Kohn T."/>
            <person name="Peeters S.H."/>
            <person name="Heuer A."/>
            <person name="Rast P."/>
            <person name="Oberbeckmann S."/>
            <person name="Bunk B."/>
            <person name="Jeske O."/>
            <person name="Meyerdierks A."/>
            <person name="Storesund J.E."/>
            <person name="Kallscheuer N."/>
            <person name="Luecker S."/>
            <person name="Lage O.M."/>
            <person name="Pohl T."/>
            <person name="Merkel B.J."/>
            <person name="Hornburger P."/>
            <person name="Mueller R.-W."/>
            <person name="Bruemmer F."/>
            <person name="Labrenz M."/>
            <person name="Spormann A.M."/>
            <person name="Op den Camp H."/>
            <person name="Overmann J."/>
            <person name="Amann R."/>
            <person name="Jetten M.S.M."/>
            <person name="Mascher T."/>
            <person name="Medema M.H."/>
            <person name="Devos D.P."/>
            <person name="Kaster A.-K."/>
            <person name="Ovreas L."/>
            <person name="Rohde M."/>
            <person name="Galperin M.Y."/>
            <person name="Jogler C."/>
        </authorList>
    </citation>
    <scope>NUCLEOTIDE SEQUENCE [LARGE SCALE GENOMIC DNA]</scope>
    <source>
        <strain evidence="1 2">ElP</strain>
    </source>
</reference>
<keyword evidence="2" id="KW-1185">Reference proteome</keyword>
<dbReference type="KEGG" id="tpla:ElP_28760"/>
<dbReference type="AlphaFoldDB" id="A0A518H2B1"/>
<accession>A0A518H2B1</accession>
<dbReference type="EMBL" id="CP036426">
    <property type="protein sequence ID" value="QDV34979.1"/>
    <property type="molecule type" value="Genomic_DNA"/>
</dbReference>
<name>A0A518H2B1_9BACT</name>
<organism evidence="1 2">
    <name type="scientific">Tautonia plasticadhaerens</name>
    <dbReference type="NCBI Taxonomy" id="2527974"/>
    <lineage>
        <taxon>Bacteria</taxon>
        <taxon>Pseudomonadati</taxon>
        <taxon>Planctomycetota</taxon>
        <taxon>Planctomycetia</taxon>
        <taxon>Isosphaerales</taxon>
        <taxon>Isosphaeraceae</taxon>
        <taxon>Tautonia</taxon>
    </lineage>
</organism>
<dbReference type="Proteomes" id="UP000317835">
    <property type="component" value="Chromosome"/>
</dbReference>
<protein>
    <submittedName>
        <fullName evidence="1">Uncharacterized protein</fullName>
    </submittedName>
</protein>
<evidence type="ECO:0000313" key="1">
    <source>
        <dbReference type="EMBL" id="QDV34979.1"/>
    </source>
</evidence>
<gene>
    <name evidence="1" type="ORF">ElP_28760</name>
</gene>
<dbReference type="OrthoDB" id="5522207at2"/>